<evidence type="ECO:0000259" key="2">
    <source>
        <dbReference type="Pfam" id="PF13845"/>
    </source>
</evidence>
<evidence type="ECO:0000313" key="4">
    <source>
        <dbReference type="Proteomes" id="UP001596337"/>
    </source>
</evidence>
<dbReference type="RefSeq" id="WP_345391672.1">
    <property type="nucleotide sequence ID" value="NZ_BAABLA010000007.1"/>
</dbReference>
<feature type="domain" description="Septum formation-related" evidence="2">
    <location>
        <begin position="72"/>
        <end position="288"/>
    </location>
</feature>
<protein>
    <submittedName>
        <fullName evidence="3">Septum formation family protein</fullName>
    </submittedName>
</protein>
<name>A0ABW2CAW1_9PSEU</name>
<accession>A0ABW2CAW1</accession>
<feature type="region of interest" description="Disordered" evidence="1">
    <location>
        <begin position="303"/>
        <end position="381"/>
    </location>
</feature>
<dbReference type="EMBL" id="JBHSXX010000001">
    <property type="protein sequence ID" value="MFC6871674.1"/>
    <property type="molecule type" value="Genomic_DNA"/>
</dbReference>
<dbReference type="InterPro" id="IPR026004">
    <property type="entry name" value="Septum_form"/>
</dbReference>
<feature type="compositionally biased region" description="Acidic residues" evidence="1">
    <location>
        <begin position="354"/>
        <end position="363"/>
    </location>
</feature>
<dbReference type="Proteomes" id="UP001596337">
    <property type="component" value="Unassembled WGS sequence"/>
</dbReference>
<reference evidence="4" key="1">
    <citation type="journal article" date="2019" name="Int. J. Syst. Evol. Microbiol.">
        <title>The Global Catalogue of Microorganisms (GCM) 10K type strain sequencing project: providing services to taxonomists for standard genome sequencing and annotation.</title>
        <authorList>
            <consortium name="The Broad Institute Genomics Platform"/>
            <consortium name="The Broad Institute Genome Sequencing Center for Infectious Disease"/>
            <person name="Wu L."/>
            <person name="Ma J."/>
        </authorList>
    </citation>
    <scope>NUCLEOTIDE SEQUENCE [LARGE SCALE GENOMIC DNA]</scope>
    <source>
        <strain evidence="4">KCTC 32255</strain>
    </source>
</reference>
<evidence type="ECO:0000313" key="3">
    <source>
        <dbReference type="EMBL" id="MFC6871674.1"/>
    </source>
</evidence>
<proteinExistence type="predicted"/>
<comment type="caution">
    <text evidence="3">The sequence shown here is derived from an EMBL/GenBank/DDBJ whole genome shotgun (WGS) entry which is preliminary data.</text>
</comment>
<dbReference type="Pfam" id="PF13845">
    <property type="entry name" value="Septum_form"/>
    <property type="match status" value="1"/>
</dbReference>
<evidence type="ECO:0000256" key="1">
    <source>
        <dbReference type="SAM" id="MobiDB-lite"/>
    </source>
</evidence>
<keyword evidence="4" id="KW-1185">Reference proteome</keyword>
<sequence>MSTTITRFLALGTASGARYLMAGAVLGAILALSLNMALSSAEPRTPAAPVPVGGGMPATDGETKSPYDVPVGTCLNWTEADGSDMTAVDCDEAHVFEVTEIIQVGNDFPENAERPSVERWREIATKRCEDGVEEYLGDPLDPEGKYSITALLPNQAEWDSGDRTLRCGLWRIGPGGSLQATTGSAKEQSQSDIWAKGTCLDLRDKSVGDPVPCDRPHSYEIIAIIKLSNHFEKGYPPEKKQNALLDKVCNKRIQHYTGGINLKKKNLIATWDTRTKASWKAGSVYVNCKVARLLKDESGLAPITDSIAKTPPEKKSDSANDDGGSDGGSGDGKDTEDANDGSGGDGSDTSGDGAGEEGSDDSDGQAAGGGGENAPDTPAGN</sequence>
<organism evidence="3 4">
    <name type="scientific">Haloechinothrix salitolerans</name>
    <dbReference type="NCBI Taxonomy" id="926830"/>
    <lineage>
        <taxon>Bacteria</taxon>
        <taxon>Bacillati</taxon>
        <taxon>Actinomycetota</taxon>
        <taxon>Actinomycetes</taxon>
        <taxon>Pseudonocardiales</taxon>
        <taxon>Pseudonocardiaceae</taxon>
        <taxon>Haloechinothrix</taxon>
    </lineage>
</organism>
<gene>
    <name evidence="3" type="ORF">ACFQGD_31595</name>
</gene>